<gene>
    <name evidence="5" type="ORF">BA177_05355</name>
</gene>
<evidence type="ECO:0000256" key="1">
    <source>
        <dbReference type="ARBA" id="ARBA00005189"/>
    </source>
</evidence>
<name>A0A193LDV3_9GAMM</name>
<organism evidence="5 6">
    <name type="scientific">Woeseia oceani</name>
    <dbReference type="NCBI Taxonomy" id="1548547"/>
    <lineage>
        <taxon>Bacteria</taxon>
        <taxon>Pseudomonadati</taxon>
        <taxon>Pseudomonadota</taxon>
        <taxon>Gammaproteobacteria</taxon>
        <taxon>Woeseiales</taxon>
        <taxon>Woeseiaceae</taxon>
        <taxon>Woeseia</taxon>
    </lineage>
</organism>
<keyword evidence="3" id="KW-0012">Acyltransferase</keyword>
<evidence type="ECO:0000256" key="2">
    <source>
        <dbReference type="ARBA" id="ARBA00022679"/>
    </source>
</evidence>
<dbReference type="RefSeq" id="WP_068613846.1">
    <property type="nucleotide sequence ID" value="NZ_CP016268.1"/>
</dbReference>
<evidence type="ECO:0000313" key="5">
    <source>
        <dbReference type="EMBL" id="ANO50710.1"/>
    </source>
</evidence>
<dbReference type="SUPFAM" id="SSF69593">
    <property type="entry name" value="Glycerol-3-phosphate (1)-acyltransferase"/>
    <property type="match status" value="1"/>
</dbReference>
<dbReference type="GO" id="GO:0006654">
    <property type="term" value="P:phosphatidic acid biosynthetic process"/>
    <property type="evidence" value="ECO:0007669"/>
    <property type="project" value="TreeGrafter"/>
</dbReference>
<evidence type="ECO:0000259" key="4">
    <source>
        <dbReference type="SMART" id="SM00563"/>
    </source>
</evidence>
<comment type="pathway">
    <text evidence="1">Lipid metabolism.</text>
</comment>
<feature type="domain" description="Phospholipid/glycerol acyltransferase" evidence="4">
    <location>
        <begin position="28"/>
        <end position="140"/>
    </location>
</feature>
<sequence length="188" mass="21071">MMQRLAKAVLRVSGWTLVGEIPATKKAVLIAAPHTSNWDGFWLIVCKIALGIRLRFFAKHTLFWWPLGAVLTRLGAIPVERGKQGANVDRLVALFAENDEFLLALAPEGTRKWRPYWRTGFLRIARAADVPIIMTFVDYEKKCAGIGPQLMSSRPTEEVMAEIRSFYAGCRAAKPANMGPIVFRDLDI</sequence>
<dbReference type="AlphaFoldDB" id="A0A193LDV3"/>
<dbReference type="InterPro" id="IPR002123">
    <property type="entry name" value="Plipid/glycerol_acylTrfase"/>
</dbReference>
<evidence type="ECO:0000256" key="3">
    <source>
        <dbReference type="ARBA" id="ARBA00023315"/>
    </source>
</evidence>
<dbReference type="EMBL" id="CP016268">
    <property type="protein sequence ID" value="ANO50710.1"/>
    <property type="molecule type" value="Genomic_DNA"/>
</dbReference>
<reference evidence="5 6" key="1">
    <citation type="submission" date="2016-06" db="EMBL/GenBank/DDBJ databases">
        <title>Complete genome sequence of a deep-branching marine Gamma Proteobacterium Woeseia oceani type strain XK5.</title>
        <authorList>
            <person name="Mu D."/>
            <person name="Du Z."/>
        </authorList>
    </citation>
    <scope>NUCLEOTIDE SEQUENCE [LARGE SCALE GENOMIC DNA]</scope>
    <source>
        <strain evidence="5 6">XK5</strain>
    </source>
</reference>
<keyword evidence="2" id="KW-0808">Transferase</keyword>
<dbReference type="OrthoDB" id="9796839at2"/>
<dbReference type="Proteomes" id="UP000092695">
    <property type="component" value="Chromosome"/>
</dbReference>
<dbReference type="KEGG" id="woc:BA177_05355"/>
<dbReference type="Pfam" id="PF01553">
    <property type="entry name" value="Acyltransferase"/>
    <property type="match status" value="1"/>
</dbReference>
<accession>A0A193LDV3</accession>
<protein>
    <recommendedName>
        <fullName evidence="4">Phospholipid/glycerol acyltransferase domain-containing protein</fullName>
    </recommendedName>
</protein>
<dbReference type="PANTHER" id="PTHR10434:SF9">
    <property type="entry name" value="PHOSPHOLIPID_GLYCEROL ACYLTRANSFERASE DOMAIN-CONTAINING PROTEIN"/>
    <property type="match status" value="1"/>
</dbReference>
<dbReference type="SMART" id="SM00563">
    <property type="entry name" value="PlsC"/>
    <property type="match status" value="1"/>
</dbReference>
<dbReference type="GO" id="GO:0003841">
    <property type="term" value="F:1-acylglycerol-3-phosphate O-acyltransferase activity"/>
    <property type="evidence" value="ECO:0007669"/>
    <property type="project" value="TreeGrafter"/>
</dbReference>
<keyword evidence="6" id="KW-1185">Reference proteome</keyword>
<proteinExistence type="predicted"/>
<dbReference type="PANTHER" id="PTHR10434">
    <property type="entry name" value="1-ACYL-SN-GLYCEROL-3-PHOSPHATE ACYLTRANSFERASE"/>
    <property type="match status" value="1"/>
</dbReference>
<evidence type="ECO:0000313" key="6">
    <source>
        <dbReference type="Proteomes" id="UP000092695"/>
    </source>
</evidence>